<protein>
    <submittedName>
        <fullName evidence="3">Uncharacterized protein</fullName>
    </submittedName>
</protein>
<keyword evidence="4" id="KW-1185">Reference proteome</keyword>
<reference evidence="3 4" key="1">
    <citation type="submission" date="2024-01" db="EMBL/GenBank/DDBJ databases">
        <title>The complete chloroplast genome sequence of Lithospermum erythrorhizon: insights into the phylogenetic relationship among Boraginaceae species and the maternal lineages of purple gromwells.</title>
        <authorList>
            <person name="Okada T."/>
            <person name="Watanabe K."/>
        </authorList>
    </citation>
    <scope>NUCLEOTIDE SEQUENCE [LARGE SCALE GENOMIC DNA]</scope>
</reference>
<name>A0AAV3Q8I1_LITER</name>
<dbReference type="Proteomes" id="UP001454036">
    <property type="component" value="Unassembled WGS sequence"/>
</dbReference>
<feature type="compositionally biased region" description="Polar residues" evidence="2">
    <location>
        <begin position="34"/>
        <end position="48"/>
    </location>
</feature>
<dbReference type="EMBL" id="BAABME010003367">
    <property type="protein sequence ID" value="GAA0158517.1"/>
    <property type="molecule type" value="Genomic_DNA"/>
</dbReference>
<keyword evidence="1" id="KW-0175">Coiled coil</keyword>
<comment type="caution">
    <text evidence="3">The sequence shown here is derived from an EMBL/GenBank/DDBJ whole genome shotgun (WGS) entry which is preliminary data.</text>
</comment>
<evidence type="ECO:0000313" key="4">
    <source>
        <dbReference type="Proteomes" id="UP001454036"/>
    </source>
</evidence>
<proteinExistence type="predicted"/>
<gene>
    <name evidence="3" type="ORF">LIER_15522</name>
</gene>
<evidence type="ECO:0000256" key="1">
    <source>
        <dbReference type="SAM" id="Coils"/>
    </source>
</evidence>
<sequence>MDANDLGEIPLNLTKKPIHGKGKELHNSKKKGVTPSSANVAPQMSYSGKRTHSLDIDGVDDNDDRNFKHILRKEPVIADGPPIERDLLPGNQILNAIEAVYDRDLGHQRSCYGDSGDLSAGYIGLKNLIEEKSKQIEAANEDLYQLGINMVDLKKEIEASTLEKDISLLQQAELMSKEEENRFQQMKMDLESKKQELGIFKIIFGCWHSIHA</sequence>
<evidence type="ECO:0000313" key="3">
    <source>
        <dbReference type="EMBL" id="GAA0158517.1"/>
    </source>
</evidence>
<accession>A0AAV3Q8I1</accession>
<organism evidence="3 4">
    <name type="scientific">Lithospermum erythrorhizon</name>
    <name type="common">Purple gromwell</name>
    <name type="synonym">Lithospermum officinale var. erythrorhizon</name>
    <dbReference type="NCBI Taxonomy" id="34254"/>
    <lineage>
        <taxon>Eukaryota</taxon>
        <taxon>Viridiplantae</taxon>
        <taxon>Streptophyta</taxon>
        <taxon>Embryophyta</taxon>
        <taxon>Tracheophyta</taxon>
        <taxon>Spermatophyta</taxon>
        <taxon>Magnoliopsida</taxon>
        <taxon>eudicotyledons</taxon>
        <taxon>Gunneridae</taxon>
        <taxon>Pentapetalae</taxon>
        <taxon>asterids</taxon>
        <taxon>lamiids</taxon>
        <taxon>Boraginales</taxon>
        <taxon>Boraginaceae</taxon>
        <taxon>Boraginoideae</taxon>
        <taxon>Lithospermeae</taxon>
        <taxon>Lithospermum</taxon>
    </lineage>
</organism>
<evidence type="ECO:0000256" key="2">
    <source>
        <dbReference type="SAM" id="MobiDB-lite"/>
    </source>
</evidence>
<dbReference type="AlphaFoldDB" id="A0AAV3Q8I1"/>
<feature type="region of interest" description="Disordered" evidence="2">
    <location>
        <begin position="1"/>
        <end position="59"/>
    </location>
</feature>
<feature type="coiled-coil region" evidence="1">
    <location>
        <begin position="169"/>
        <end position="196"/>
    </location>
</feature>